<comment type="similarity">
    <text evidence="1">Belongs to the VgrG protein family.</text>
</comment>
<feature type="region of interest" description="Disordered" evidence="2">
    <location>
        <begin position="1"/>
        <end position="26"/>
    </location>
</feature>
<name>A0A365QTA3_9BURK</name>
<evidence type="ECO:0000259" key="3">
    <source>
        <dbReference type="Pfam" id="PF04717"/>
    </source>
</evidence>
<evidence type="ECO:0000256" key="1">
    <source>
        <dbReference type="ARBA" id="ARBA00005558"/>
    </source>
</evidence>
<dbReference type="InterPro" id="IPR028244">
    <property type="entry name" value="T6SS_Rhs_Vgr_dom"/>
</dbReference>
<feature type="domain" description="Putative type VI secretion system Rhs element associated Vgr" evidence="5">
    <location>
        <begin position="608"/>
        <end position="715"/>
    </location>
</feature>
<dbReference type="InterPro" id="IPR006533">
    <property type="entry name" value="T6SS_Vgr_RhsGE"/>
</dbReference>
<dbReference type="Pfam" id="PF05954">
    <property type="entry name" value="Phage_GPD"/>
    <property type="match status" value="1"/>
</dbReference>
<dbReference type="SUPFAM" id="SSF69279">
    <property type="entry name" value="Phage tail proteins"/>
    <property type="match status" value="2"/>
</dbReference>
<dbReference type="InterPro" id="IPR006531">
    <property type="entry name" value="Gp5/Vgr_OB"/>
</dbReference>
<dbReference type="Pfam" id="PF13296">
    <property type="entry name" value="T6SS_Vgr"/>
    <property type="match status" value="1"/>
</dbReference>
<organism evidence="6 7">
    <name type="scientific">Burkholderia reimsis</name>
    <dbReference type="NCBI Taxonomy" id="2234132"/>
    <lineage>
        <taxon>Bacteria</taxon>
        <taxon>Pseudomonadati</taxon>
        <taxon>Pseudomonadota</taxon>
        <taxon>Betaproteobacteria</taxon>
        <taxon>Burkholderiales</taxon>
        <taxon>Burkholderiaceae</taxon>
        <taxon>Burkholderia</taxon>
    </lineage>
</organism>
<keyword evidence="7" id="KW-1185">Reference proteome</keyword>
<evidence type="ECO:0000313" key="7">
    <source>
        <dbReference type="Proteomes" id="UP000252458"/>
    </source>
</evidence>
<protein>
    <submittedName>
        <fullName evidence="6">Type VI secretion system tip protein VgrG</fullName>
    </submittedName>
</protein>
<proteinExistence type="inferred from homology"/>
<dbReference type="NCBIfam" id="TIGR01646">
    <property type="entry name" value="vgr_GE"/>
    <property type="match status" value="1"/>
</dbReference>
<dbReference type="InterPro" id="IPR018769">
    <property type="entry name" value="VgrG2_DUF2345"/>
</dbReference>
<dbReference type="EMBL" id="QMFZ01000017">
    <property type="protein sequence ID" value="RBB37707.1"/>
    <property type="molecule type" value="Genomic_DNA"/>
</dbReference>
<dbReference type="Gene3D" id="2.40.50.230">
    <property type="entry name" value="Gp5 N-terminal domain"/>
    <property type="match status" value="1"/>
</dbReference>
<dbReference type="InterPro" id="IPR037026">
    <property type="entry name" value="Vgr_OB-fold_dom_sf"/>
</dbReference>
<reference evidence="6 7" key="1">
    <citation type="submission" date="2018-06" db="EMBL/GenBank/DDBJ databases">
        <title>Draft genome sequence of Burkholderia reimsis strain BE51 isolated from a French agricultural soil.</title>
        <authorList>
            <person name="Esmaeel Q."/>
        </authorList>
    </citation>
    <scope>NUCLEOTIDE SEQUENCE [LARGE SCALE GENOMIC DNA]</scope>
    <source>
        <strain evidence="6 7">BE51</strain>
    </source>
</reference>
<dbReference type="NCBIfam" id="TIGR03361">
    <property type="entry name" value="VI_Rhs_Vgr"/>
    <property type="match status" value="1"/>
</dbReference>
<feature type="domain" description="Gp5/Type VI secretion system Vgr protein OB-fold" evidence="3">
    <location>
        <begin position="538"/>
        <end position="578"/>
    </location>
</feature>
<feature type="domain" description="DUF2345" evidence="4">
    <location>
        <begin position="755"/>
        <end position="899"/>
    </location>
</feature>
<evidence type="ECO:0000256" key="2">
    <source>
        <dbReference type="SAM" id="MobiDB-lite"/>
    </source>
</evidence>
<dbReference type="AlphaFoldDB" id="A0A365QTA3"/>
<dbReference type="Gene3D" id="3.55.50.10">
    <property type="entry name" value="Baseplate protein-like domains"/>
    <property type="match status" value="1"/>
</dbReference>
<comment type="caution">
    <text evidence="6">The sequence shown here is derived from an EMBL/GenBank/DDBJ whole genome shotgun (WGS) entry which is preliminary data.</text>
</comment>
<dbReference type="Gene3D" id="4.10.220.110">
    <property type="match status" value="1"/>
</dbReference>
<dbReference type="Pfam" id="PF04717">
    <property type="entry name" value="Phage_base_V"/>
    <property type="match status" value="1"/>
</dbReference>
<gene>
    <name evidence="6" type="ORF">DPV79_20290</name>
</gene>
<accession>A0A365QTA3</accession>
<evidence type="ECO:0000259" key="5">
    <source>
        <dbReference type="Pfam" id="PF13296"/>
    </source>
</evidence>
<dbReference type="InterPro" id="IPR017847">
    <property type="entry name" value="T6SS_RhsGE_Vgr_subset"/>
</dbReference>
<evidence type="ECO:0000259" key="4">
    <source>
        <dbReference type="Pfam" id="PF10106"/>
    </source>
</evidence>
<sequence>MPSSWRCTTRKPGAGTSCRETGPSGKKSTVTLWLARDEHKTERAEVSISDTLSSFALGAVDWNRRPVALNFGRLQGTLGRLLALQHANVHEGLMTGIHGHLTCVSTRHDLPPKLFIGVPVSLRLVTDRGQLQTINAIVQNVQIGQSDGELCVYQLTICDALSLMDKRTNSRVFRKQSVVDVLSVMFNEWRQRSPALARAFEFDLSFLNRDRYPARELTRQVNESDAAFVRRLLRREGISIFVKAGPAKGGSTSEDETPVHTLVCCDNPDSLQEGPAGTVRLHPRDAGTEERDTVTLFALHARLVPGAASRPSWDYKKARIDESTVAGEVDQGDAGNDLATLLTDVAIDVPHAGDSWDDHDRLTRSRMLAHQFEAEQYDGASGIRDLAVGTWITLTGDPDLDMQSADKRQFVVTSIRHDISNNLPKGLTERVQQLFAASKNLVSPSPAQLAPSSAESDTRYENTFTCVRRGVPITPAYDPRIDLPPVHLLTGVIVTRDGDEVVTDELGRVYVRIQGLDPADHSHAQGAGTNDNAGDSAPIRVASSLAGTQFGASFLPRIGMEVLLGAIGGDPDRLVIIAVLGNGANPPAAFTHTGSLPGNRYVSGIKTKEIKGQRYNQLRLDDTPGEISSQLASEHAHSQLNLGFLTQPRQNGQGQGRGEGAELRTDAAAALRAAQGILLTTYARSQASGGQLDRDELLQLLGECTELFKSLGDYAGEHGGQATDTAGQQAVAAAFKSWTPAGGAPNTGAGAGTGSGSQALMAFGAQAGSVAITPKTHVTYAGENIDQVAQQHVQVTSGQRINLHGGHGVAMFAHSEGVSAIANQGKVTLQSQNDDTEIDSAKNIQLTAADGKITGMANDQVVFTTSGGAYLKLHGSDIELGCPGKFTVKSAGHSWQGPASMSTDMPKFDKEPLGAIPKLVRASDGQPIEGFVGQVHKASGGILSGQTDSSGKLTPIEHDQFEQVVVKFFRKDA</sequence>
<dbReference type="Proteomes" id="UP000252458">
    <property type="component" value="Unassembled WGS sequence"/>
</dbReference>
<dbReference type="Gene3D" id="2.30.110.50">
    <property type="match status" value="1"/>
</dbReference>
<dbReference type="SUPFAM" id="SSF69255">
    <property type="entry name" value="gp5 N-terminal domain-like"/>
    <property type="match status" value="1"/>
</dbReference>
<dbReference type="Pfam" id="PF10106">
    <property type="entry name" value="DUF2345"/>
    <property type="match status" value="1"/>
</dbReference>
<evidence type="ECO:0000313" key="6">
    <source>
        <dbReference type="EMBL" id="RBB37707.1"/>
    </source>
</evidence>